<gene>
    <name evidence="5" type="ORF">RI845_02240</name>
</gene>
<dbReference type="CDD" id="cd01949">
    <property type="entry name" value="GGDEF"/>
    <property type="match status" value="1"/>
</dbReference>
<evidence type="ECO:0000313" key="5">
    <source>
        <dbReference type="EMBL" id="WNC68986.1"/>
    </source>
</evidence>
<dbReference type="RefSeq" id="WP_348388139.1">
    <property type="nucleotide sequence ID" value="NZ_CP134146.1"/>
</dbReference>
<dbReference type="Pfam" id="PF00072">
    <property type="entry name" value="Response_reg"/>
    <property type="match status" value="1"/>
</dbReference>
<keyword evidence="6" id="KW-1185">Reference proteome</keyword>
<feature type="domain" description="Response regulatory" evidence="2">
    <location>
        <begin position="13"/>
        <end position="129"/>
    </location>
</feature>
<dbReference type="SUPFAM" id="SSF52172">
    <property type="entry name" value="CheY-like"/>
    <property type="match status" value="1"/>
</dbReference>
<dbReference type="InterPro" id="IPR001789">
    <property type="entry name" value="Sig_transdc_resp-reg_receiver"/>
</dbReference>
<evidence type="ECO:0000313" key="6">
    <source>
        <dbReference type="Proteomes" id="UP001248581"/>
    </source>
</evidence>
<dbReference type="InterPro" id="IPR001633">
    <property type="entry name" value="EAL_dom"/>
</dbReference>
<dbReference type="NCBIfam" id="TIGR00254">
    <property type="entry name" value="GGDEF"/>
    <property type="match status" value="1"/>
</dbReference>
<dbReference type="Pfam" id="PF00563">
    <property type="entry name" value="EAL"/>
    <property type="match status" value="1"/>
</dbReference>
<dbReference type="InterPro" id="IPR029787">
    <property type="entry name" value="Nucleotide_cyclase"/>
</dbReference>
<sequence>MSGLNDYNFDNAKVLVCDDDPTHLLIMREVLESQGFEFHQAEDGKQSINQYFAINPDIVLLDINMPHANGYEVCKEIRESIYGKDVPILMVTGADDTDSIEQAFESGGTDFLSKPINWTLVAYRIKYILRNSMIYQEHKNNEDRLSYLAYYDSLTGLPNKQNFLKQLEDYLETSKYSDMNVAVVKIDLDKFKKVNEALGKKYGDKLLQIVADKLEKFITARELISKDSELQPISHLNSKEFALFFAVNSLSELKETINYLLEQIALPVKMAGVEFSISASSGVALFPKDGDSAEKLLSKAEAATFDAKSQGGNCFSFCSESMINEALNKMLYAEKINHTLKNHGFKLNYSAQINVLDNSVRALEVSIYDSKDESFENKIEYIDTLSENNSTAKELDMWIIYKVFEQLGVWKKDNVEIYPVAIKISTYSLLKANFIENVMTLLMANELNANLIEFEITDHLLVKAANESNTILASLQLLGFSIAIENFTESQSSLAYLPGSGVKVCKIPTELVKELAQNKDRLKVIKSIIVMAKELDLTVIATDVSGREQVNQLTALGCEIMQGEAIDTLHARAKNNKV</sequence>
<dbReference type="Pfam" id="PF00990">
    <property type="entry name" value="GGDEF"/>
    <property type="match status" value="1"/>
</dbReference>
<dbReference type="InterPro" id="IPR052155">
    <property type="entry name" value="Biofilm_reg_signaling"/>
</dbReference>
<dbReference type="Gene3D" id="3.40.50.2300">
    <property type="match status" value="1"/>
</dbReference>
<dbReference type="PROSITE" id="PS50110">
    <property type="entry name" value="RESPONSE_REGULATORY"/>
    <property type="match status" value="1"/>
</dbReference>
<dbReference type="SMART" id="SM00267">
    <property type="entry name" value="GGDEF"/>
    <property type="match status" value="1"/>
</dbReference>
<dbReference type="PANTHER" id="PTHR44757:SF2">
    <property type="entry name" value="BIOFILM ARCHITECTURE MAINTENANCE PROTEIN MBAA"/>
    <property type="match status" value="1"/>
</dbReference>
<dbReference type="Proteomes" id="UP001248581">
    <property type="component" value="Chromosome"/>
</dbReference>
<dbReference type="InterPro" id="IPR043128">
    <property type="entry name" value="Rev_trsase/Diguanyl_cyclase"/>
</dbReference>
<dbReference type="PANTHER" id="PTHR44757">
    <property type="entry name" value="DIGUANYLATE CYCLASE DGCP"/>
    <property type="match status" value="1"/>
</dbReference>
<evidence type="ECO:0000259" key="4">
    <source>
        <dbReference type="PROSITE" id="PS50887"/>
    </source>
</evidence>
<evidence type="ECO:0000256" key="1">
    <source>
        <dbReference type="PROSITE-ProRule" id="PRU00169"/>
    </source>
</evidence>
<dbReference type="SMART" id="SM00448">
    <property type="entry name" value="REC"/>
    <property type="match status" value="1"/>
</dbReference>
<dbReference type="SUPFAM" id="SSF141868">
    <property type="entry name" value="EAL domain-like"/>
    <property type="match status" value="1"/>
</dbReference>
<dbReference type="PROSITE" id="PS50883">
    <property type="entry name" value="EAL"/>
    <property type="match status" value="1"/>
</dbReference>
<protein>
    <submittedName>
        <fullName evidence="5">EAL domain-containing protein</fullName>
    </submittedName>
</protein>
<dbReference type="InterPro" id="IPR000160">
    <property type="entry name" value="GGDEF_dom"/>
</dbReference>
<feature type="domain" description="GGDEF" evidence="4">
    <location>
        <begin position="179"/>
        <end position="320"/>
    </location>
</feature>
<dbReference type="CDD" id="cd01948">
    <property type="entry name" value="EAL"/>
    <property type="match status" value="1"/>
</dbReference>
<reference evidence="6" key="1">
    <citation type="submission" date="2023-09" db="EMBL/GenBank/DDBJ databases">
        <authorList>
            <person name="Li S."/>
            <person name="Li X."/>
            <person name="Zhang C."/>
            <person name="Zhao Z."/>
        </authorList>
    </citation>
    <scope>NUCLEOTIDE SEQUENCE [LARGE SCALE GENOMIC DNA]</scope>
    <source>
        <strain evidence="6">SQ345</strain>
    </source>
</reference>
<accession>A0ABY9TJI0</accession>
<dbReference type="Gene3D" id="3.20.20.450">
    <property type="entry name" value="EAL domain"/>
    <property type="match status" value="1"/>
</dbReference>
<dbReference type="Gene3D" id="3.30.70.270">
    <property type="match status" value="1"/>
</dbReference>
<dbReference type="EMBL" id="CP134146">
    <property type="protein sequence ID" value="WNC68986.1"/>
    <property type="molecule type" value="Genomic_DNA"/>
</dbReference>
<dbReference type="SUPFAM" id="SSF55073">
    <property type="entry name" value="Nucleotide cyclase"/>
    <property type="match status" value="1"/>
</dbReference>
<dbReference type="SMART" id="SM00052">
    <property type="entry name" value="EAL"/>
    <property type="match status" value="1"/>
</dbReference>
<keyword evidence="1" id="KW-0597">Phosphoprotein</keyword>
<evidence type="ECO:0000259" key="3">
    <source>
        <dbReference type="PROSITE" id="PS50883"/>
    </source>
</evidence>
<proteinExistence type="predicted"/>
<name>A0ABY9TJI0_9GAMM</name>
<dbReference type="InterPro" id="IPR035919">
    <property type="entry name" value="EAL_sf"/>
</dbReference>
<dbReference type="InterPro" id="IPR011006">
    <property type="entry name" value="CheY-like_superfamily"/>
</dbReference>
<evidence type="ECO:0000259" key="2">
    <source>
        <dbReference type="PROSITE" id="PS50110"/>
    </source>
</evidence>
<organism evidence="5 6">
    <name type="scientific">Thalassotalea nanhaiensis</name>
    <dbReference type="NCBI Taxonomy" id="3065648"/>
    <lineage>
        <taxon>Bacteria</taxon>
        <taxon>Pseudomonadati</taxon>
        <taxon>Pseudomonadota</taxon>
        <taxon>Gammaproteobacteria</taxon>
        <taxon>Alteromonadales</taxon>
        <taxon>Colwelliaceae</taxon>
        <taxon>Thalassotalea</taxon>
    </lineage>
</organism>
<feature type="modified residue" description="4-aspartylphosphate" evidence="1">
    <location>
        <position position="62"/>
    </location>
</feature>
<dbReference type="PROSITE" id="PS50887">
    <property type="entry name" value="GGDEF"/>
    <property type="match status" value="1"/>
</dbReference>
<feature type="domain" description="EAL" evidence="3">
    <location>
        <begin position="329"/>
        <end position="578"/>
    </location>
</feature>